<dbReference type="OrthoDB" id="444432at2759"/>
<feature type="compositionally biased region" description="Basic and acidic residues" evidence="1">
    <location>
        <begin position="247"/>
        <end position="257"/>
    </location>
</feature>
<gene>
    <name evidence="2" type="ORF">NA57DRAFT_74126</name>
</gene>
<dbReference type="PANTHER" id="PTHR34071">
    <property type="entry name" value="5-NITROIMIDAZOLE ANTIBIOTICS RESISTANCE PROTEIN, NIMA-FAMILY-RELATED PROTEIN-RELATED"/>
    <property type="match status" value="1"/>
</dbReference>
<dbReference type="PANTHER" id="PTHR34071:SF2">
    <property type="entry name" value="FLAVIN-NUCLEOTIDE-BINDING PROTEIN"/>
    <property type="match status" value="1"/>
</dbReference>
<dbReference type="EMBL" id="ML978124">
    <property type="protein sequence ID" value="KAF2100520.1"/>
    <property type="molecule type" value="Genomic_DNA"/>
</dbReference>
<dbReference type="AlphaFoldDB" id="A0A9P4IFC4"/>
<sequence length="271" mass="30317">MATTFPLNGQNAVNRYKHQATYDVDTIHSIVNSTPVLHISFVPDPSTPFPVVLPMIGQMGLWPGDSSDSSEWACYLHGYVTSRVMKLADEAISRGEDGMPCCVCATKVDGLVLTLTPYSHNYNYRSAILHGFASIVTDEDEKLWAMELITNSVVPDRWANSRVPPEKSEQQSTRILKMKISAASGKVREGVPEDERRDMKRDDVLDRVWTGVLPVYETIGEPQPGPYNRVKKIPEHVASFVKASNEQNKKYAYEASHKPAPQKRKKPGEDD</sequence>
<dbReference type="Pfam" id="PF12900">
    <property type="entry name" value="Pyridox_ox_2"/>
    <property type="match status" value="1"/>
</dbReference>
<dbReference type="Gene3D" id="2.30.110.10">
    <property type="entry name" value="Electron Transport, Fmn-binding Protein, Chain A"/>
    <property type="match status" value="1"/>
</dbReference>
<reference evidence="2" key="1">
    <citation type="journal article" date="2020" name="Stud. Mycol.">
        <title>101 Dothideomycetes genomes: a test case for predicting lifestyles and emergence of pathogens.</title>
        <authorList>
            <person name="Haridas S."/>
            <person name="Albert R."/>
            <person name="Binder M."/>
            <person name="Bloem J."/>
            <person name="Labutti K."/>
            <person name="Salamov A."/>
            <person name="Andreopoulos B."/>
            <person name="Baker S."/>
            <person name="Barry K."/>
            <person name="Bills G."/>
            <person name="Bluhm B."/>
            <person name="Cannon C."/>
            <person name="Castanera R."/>
            <person name="Culley D."/>
            <person name="Daum C."/>
            <person name="Ezra D."/>
            <person name="Gonzalez J."/>
            <person name="Henrissat B."/>
            <person name="Kuo A."/>
            <person name="Liang C."/>
            <person name="Lipzen A."/>
            <person name="Lutzoni F."/>
            <person name="Magnuson J."/>
            <person name="Mondo S."/>
            <person name="Nolan M."/>
            <person name="Ohm R."/>
            <person name="Pangilinan J."/>
            <person name="Park H.-J."/>
            <person name="Ramirez L."/>
            <person name="Alfaro M."/>
            <person name="Sun H."/>
            <person name="Tritt A."/>
            <person name="Yoshinaga Y."/>
            <person name="Zwiers L.-H."/>
            <person name="Turgeon B."/>
            <person name="Goodwin S."/>
            <person name="Spatafora J."/>
            <person name="Crous P."/>
            <person name="Grigoriev I."/>
        </authorList>
    </citation>
    <scope>NUCLEOTIDE SEQUENCE</scope>
    <source>
        <strain evidence="2">CBS 133067</strain>
    </source>
</reference>
<evidence type="ECO:0000313" key="2">
    <source>
        <dbReference type="EMBL" id="KAF2100520.1"/>
    </source>
</evidence>
<feature type="compositionally biased region" description="Basic residues" evidence="1">
    <location>
        <begin position="260"/>
        <end position="271"/>
    </location>
</feature>
<organism evidence="2 3">
    <name type="scientific">Rhizodiscina lignyota</name>
    <dbReference type="NCBI Taxonomy" id="1504668"/>
    <lineage>
        <taxon>Eukaryota</taxon>
        <taxon>Fungi</taxon>
        <taxon>Dikarya</taxon>
        <taxon>Ascomycota</taxon>
        <taxon>Pezizomycotina</taxon>
        <taxon>Dothideomycetes</taxon>
        <taxon>Pleosporomycetidae</taxon>
        <taxon>Aulographales</taxon>
        <taxon>Rhizodiscinaceae</taxon>
        <taxon>Rhizodiscina</taxon>
    </lineage>
</organism>
<name>A0A9P4IFC4_9PEZI</name>
<dbReference type="InterPro" id="IPR024747">
    <property type="entry name" value="Pyridox_Oxase-rel"/>
</dbReference>
<feature type="region of interest" description="Disordered" evidence="1">
    <location>
        <begin position="244"/>
        <end position="271"/>
    </location>
</feature>
<dbReference type="InterPro" id="IPR012349">
    <property type="entry name" value="Split_barrel_FMN-bd"/>
</dbReference>
<proteinExistence type="predicted"/>
<comment type="caution">
    <text evidence="2">The sequence shown here is derived from an EMBL/GenBank/DDBJ whole genome shotgun (WGS) entry which is preliminary data.</text>
</comment>
<keyword evidence="3" id="KW-1185">Reference proteome</keyword>
<evidence type="ECO:0000313" key="3">
    <source>
        <dbReference type="Proteomes" id="UP000799772"/>
    </source>
</evidence>
<protein>
    <submittedName>
        <fullName evidence="2">Flavin-nucleotide-binding protein</fullName>
    </submittedName>
</protein>
<dbReference type="Proteomes" id="UP000799772">
    <property type="component" value="Unassembled WGS sequence"/>
</dbReference>
<dbReference type="SUPFAM" id="SSF50475">
    <property type="entry name" value="FMN-binding split barrel"/>
    <property type="match status" value="1"/>
</dbReference>
<accession>A0A9P4IFC4</accession>
<evidence type="ECO:0000256" key="1">
    <source>
        <dbReference type="SAM" id="MobiDB-lite"/>
    </source>
</evidence>